<dbReference type="InterPro" id="IPR036890">
    <property type="entry name" value="HATPase_C_sf"/>
</dbReference>
<comment type="catalytic activity">
    <reaction evidence="1">
        <text>ATP + protein L-histidine = ADP + protein N-phospho-L-histidine.</text>
        <dbReference type="EC" id="2.7.13.3"/>
    </reaction>
</comment>
<dbReference type="Gene3D" id="3.30.565.10">
    <property type="entry name" value="Histidine kinase-like ATPase, C-terminal domain"/>
    <property type="match status" value="1"/>
</dbReference>
<dbReference type="EC" id="2.7.13.3" evidence="3"/>
<dbReference type="InterPro" id="IPR050640">
    <property type="entry name" value="Bact_2-comp_sensor_kinase"/>
</dbReference>
<dbReference type="CDD" id="cd06225">
    <property type="entry name" value="HAMP"/>
    <property type="match status" value="1"/>
</dbReference>
<dbReference type="SMART" id="SM00387">
    <property type="entry name" value="HATPase_c"/>
    <property type="match status" value="1"/>
</dbReference>
<dbReference type="CDD" id="cd18774">
    <property type="entry name" value="PDC2_HK_sensor"/>
    <property type="match status" value="1"/>
</dbReference>
<reference evidence="17" key="1">
    <citation type="submission" date="2020-12" db="EMBL/GenBank/DDBJ databases">
        <authorList>
            <person name="Huq M.A."/>
        </authorList>
    </citation>
    <scope>NUCLEOTIDE SEQUENCE</scope>
    <source>
        <strain evidence="17">MAHUQ-46</strain>
    </source>
</reference>
<evidence type="ECO:0000256" key="7">
    <source>
        <dbReference type="ARBA" id="ARBA00022692"/>
    </source>
</evidence>
<feature type="domain" description="Histidine kinase" evidence="15">
    <location>
        <begin position="485"/>
        <end position="593"/>
    </location>
</feature>
<evidence type="ECO:0000256" key="4">
    <source>
        <dbReference type="ARBA" id="ARBA00022475"/>
    </source>
</evidence>
<dbReference type="InterPro" id="IPR003594">
    <property type="entry name" value="HATPase_dom"/>
</dbReference>
<evidence type="ECO:0000256" key="6">
    <source>
        <dbReference type="ARBA" id="ARBA00022679"/>
    </source>
</evidence>
<dbReference type="SMART" id="SM00304">
    <property type="entry name" value="HAMP"/>
    <property type="match status" value="1"/>
</dbReference>
<evidence type="ECO:0000256" key="1">
    <source>
        <dbReference type="ARBA" id="ARBA00000085"/>
    </source>
</evidence>
<evidence type="ECO:0000259" key="15">
    <source>
        <dbReference type="PROSITE" id="PS50109"/>
    </source>
</evidence>
<keyword evidence="13 14" id="KW-0472">Membrane</keyword>
<protein>
    <recommendedName>
        <fullName evidence="3">histidine kinase</fullName>
        <ecNumber evidence="3">2.7.13.3</ecNumber>
    </recommendedName>
</protein>
<evidence type="ECO:0000256" key="5">
    <source>
        <dbReference type="ARBA" id="ARBA00022553"/>
    </source>
</evidence>
<keyword evidence="11 14" id="KW-1133">Transmembrane helix</keyword>
<evidence type="ECO:0000256" key="8">
    <source>
        <dbReference type="ARBA" id="ARBA00022741"/>
    </source>
</evidence>
<proteinExistence type="predicted"/>
<gene>
    <name evidence="17" type="ORF">JFN88_24230</name>
</gene>
<dbReference type="Proteomes" id="UP000640274">
    <property type="component" value="Unassembled WGS sequence"/>
</dbReference>
<evidence type="ECO:0000256" key="10">
    <source>
        <dbReference type="ARBA" id="ARBA00022840"/>
    </source>
</evidence>
<keyword evidence="6" id="KW-0808">Transferase</keyword>
<keyword evidence="7 14" id="KW-0812">Transmembrane</keyword>
<dbReference type="InterPro" id="IPR005467">
    <property type="entry name" value="His_kinase_dom"/>
</dbReference>
<evidence type="ECO:0000256" key="12">
    <source>
        <dbReference type="ARBA" id="ARBA00023012"/>
    </source>
</evidence>
<evidence type="ECO:0000256" key="9">
    <source>
        <dbReference type="ARBA" id="ARBA00022777"/>
    </source>
</evidence>
<evidence type="ECO:0000256" key="13">
    <source>
        <dbReference type="ARBA" id="ARBA00023136"/>
    </source>
</evidence>
<evidence type="ECO:0000313" key="18">
    <source>
        <dbReference type="Proteomes" id="UP000640274"/>
    </source>
</evidence>
<sequence length="606" mass="68877">MKDKFITRIAGMGFRNKLIILFTLISIVPLSVLGLLSYNHASYTVQEKVYQTMLESLSQITYSMNYFINDIEQLSMYIYSNEDVQQILSVDSADRSTSNRYQDEKRISAILESFVGFKKWDIEIYILGKNGDRFFTADVLPKQYRNINSNWGLFRKARLAGGNAVWDTQYTLKKLYDFGTALGNGRLLKNIDTGEFLGFLVIDIMETDLVDKYAKAHLVENGQIFLLDQFGNVISSLPKHQIGTKLQAEFLLTVLQGSKGYFQSENQQGEKQMIIYDTSEVSGFKLVSVVPVKEVIKESSSIRTLTIGILIVGIMTSFGFAYVVSNHITHPLRKLRLLMGQAEKGDLDISFPVKYKDEVGQLGQSFNRMIDRIQYLIKENYEKILQLREAELKAIQAQINPHFLYNTLDSINWMARIHNIDEISRTVISLGELFRYSIRKGNQFITISEDMTQIRHYLAIQKIRFRDKVTMEVEVDPNILSFYTLKLLIQPVVENAIVHGLERKVGHGTLRIRGQAAGDKIVFVIQDDGIGFSASQQEDHTIQTKMRAGGGTGIGLDNLKKRMELQFGEEASFNMTSEIGLGTTVTIKIPQIKHAGDEDVQGNDRR</sequence>
<dbReference type="PRINTS" id="PR00344">
    <property type="entry name" value="BCTRLSENSOR"/>
</dbReference>
<dbReference type="PROSITE" id="PS50109">
    <property type="entry name" value="HIS_KIN"/>
    <property type="match status" value="1"/>
</dbReference>
<dbReference type="PROSITE" id="PS50885">
    <property type="entry name" value="HAMP"/>
    <property type="match status" value="1"/>
</dbReference>
<dbReference type="InterPro" id="IPR010559">
    <property type="entry name" value="Sig_transdc_His_kin_internal"/>
</dbReference>
<keyword evidence="10" id="KW-0067">ATP-binding</keyword>
<keyword evidence="9 17" id="KW-0418">Kinase</keyword>
<comment type="subcellular location">
    <subcellularLocation>
        <location evidence="2">Cell membrane</location>
        <topology evidence="2">Multi-pass membrane protein</topology>
    </subcellularLocation>
</comment>
<name>A0A934MNC7_9BACL</name>
<dbReference type="SUPFAM" id="SSF55874">
    <property type="entry name" value="ATPase domain of HSP90 chaperone/DNA topoisomerase II/histidine kinase"/>
    <property type="match status" value="1"/>
</dbReference>
<evidence type="ECO:0000256" key="2">
    <source>
        <dbReference type="ARBA" id="ARBA00004651"/>
    </source>
</evidence>
<keyword evidence="4" id="KW-1003">Cell membrane</keyword>
<evidence type="ECO:0000256" key="11">
    <source>
        <dbReference type="ARBA" id="ARBA00022989"/>
    </source>
</evidence>
<dbReference type="Pfam" id="PF00672">
    <property type="entry name" value="HAMP"/>
    <property type="match status" value="1"/>
</dbReference>
<dbReference type="GO" id="GO:0005524">
    <property type="term" value="F:ATP binding"/>
    <property type="evidence" value="ECO:0007669"/>
    <property type="project" value="UniProtKB-KW"/>
</dbReference>
<dbReference type="GO" id="GO:0000155">
    <property type="term" value="F:phosphorelay sensor kinase activity"/>
    <property type="evidence" value="ECO:0007669"/>
    <property type="project" value="InterPro"/>
</dbReference>
<keyword evidence="12" id="KW-0902">Two-component regulatory system</keyword>
<dbReference type="InterPro" id="IPR004358">
    <property type="entry name" value="Sig_transdc_His_kin-like_C"/>
</dbReference>
<comment type="caution">
    <text evidence="17">The sequence shown here is derived from an EMBL/GenBank/DDBJ whole genome shotgun (WGS) entry which is preliminary data.</text>
</comment>
<dbReference type="Gene3D" id="3.30.450.20">
    <property type="entry name" value="PAS domain"/>
    <property type="match status" value="1"/>
</dbReference>
<evidence type="ECO:0000259" key="16">
    <source>
        <dbReference type="PROSITE" id="PS50885"/>
    </source>
</evidence>
<dbReference type="Pfam" id="PF06580">
    <property type="entry name" value="His_kinase"/>
    <property type="match status" value="1"/>
</dbReference>
<organism evidence="17 18">
    <name type="scientific">Paenibacillus roseus</name>
    <dbReference type="NCBI Taxonomy" id="2798579"/>
    <lineage>
        <taxon>Bacteria</taxon>
        <taxon>Bacillati</taxon>
        <taxon>Bacillota</taxon>
        <taxon>Bacilli</taxon>
        <taxon>Bacillales</taxon>
        <taxon>Paenibacillaceae</taxon>
        <taxon>Paenibacillus</taxon>
    </lineage>
</organism>
<keyword evidence="8" id="KW-0547">Nucleotide-binding</keyword>
<dbReference type="PANTHER" id="PTHR34220">
    <property type="entry name" value="SENSOR HISTIDINE KINASE YPDA"/>
    <property type="match status" value="1"/>
</dbReference>
<dbReference type="AlphaFoldDB" id="A0A934MNC7"/>
<dbReference type="EMBL" id="JAELUP010000117">
    <property type="protein sequence ID" value="MBJ6364330.1"/>
    <property type="molecule type" value="Genomic_DNA"/>
</dbReference>
<dbReference type="InterPro" id="IPR033479">
    <property type="entry name" value="dCache_1"/>
</dbReference>
<dbReference type="InterPro" id="IPR003660">
    <property type="entry name" value="HAMP_dom"/>
</dbReference>
<feature type="domain" description="HAMP" evidence="16">
    <location>
        <begin position="326"/>
        <end position="378"/>
    </location>
</feature>
<dbReference type="Pfam" id="PF02743">
    <property type="entry name" value="dCache_1"/>
    <property type="match status" value="1"/>
</dbReference>
<evidence type="ECO:0000256" key="14">
    <source>
        <dbReference type="SAM" id="Phobius"/>
    </source>
</evidence>
<dbReference type="GO" id="GO:0005886">
    <property type="term" value="C:plasma membrane"/>
    <property type="evidence" value="ECO:0007669"/>
    <property type="project" value="UniProtKB-SubCell"/>
</dbReference>
<dbReference type="RefSeq" id="WP_199021914.1">
    <property type="nucleotide sequence ID" value="NZ_JAELUP010000117.1"/>
</dbReference>
<evidence type="ECO:0000256" key="3">
    <source>
        <dbReference type="ARBA" id="ARBA00012438"/>
    </source>
</evidence>
<dbReference type="Pfam" id="PF02518">
    <property type="entry name" value="HATPase_c"/>
    <property type="match status" value="1"/>
</dbReference>
<keyword evidence="18" id="KW-1185">Reference proteome</keyword>
<keyword evidence="5" id="KW-0597">Phosphoprotein</keyword>
<feature type="transmembrane region" description="Helical" evidence="14">
    <location>
        <begin position="305"/>
        <end position="324"/>
    </location>
</feature>
<accession>A0A934MNC7</accession>
<dbReference type="SUPFAM" id="SSF158472">
    <property type="entry name" value="HAMP domain-like"/>
    <property type="match status" value="1"/>
</dbReference>
<dbReference type="Gene3D" id="6.10.340.10">
    <property type="match status" value="1"/>
</dbReference>
<dbReference type="PANTHER" id="PTHR34220:SF7">
    <property type="entry name" value="SENSOR HISTIDINE KINASE YPDA"/>
    <property type="match status" value="1"/>
</dbReference>
<evidence type="ECO:0000313" key="17">
    <source>
        <dbReference type="EMBL" id="MBJ6364330.1"/>
    </source>
</evidence>